<sequence length="311" mass="33626">MVIHVPNDRSLRIMITGGNGFVGRYLIEALSHSAPDAILYTNRIEITDPAVVSQAVIDFQPDACIHLAGITSIGEARQNPDLAWNVNLHGTLNIGRAILQWAPACRLIYASTAEAWGTSFRQGTPVDENVPLAPANTYAASKAAADLALGAMAEEGLQVIRFRPFNHTGPGQDIKFVVPAFASQIIQIERGLQPPVIYVGNLSAERDFLDVRDVVSAYVQATLLGDTIKPGTIVPLCSGQTRSISSILNELILLSGVTARIEVDKERLRPIDIPVATGSARLAHSTLGWAPTIPWTTTLSDILQYFRTLDK</sequence>
<dbReference type="InterPro" id="IPR036291">
    <property type="entry name" value="NAD(P)-bd_dom_sf"/>
</dbReference>
<evidence type="ECO:0000313" key="4">
    <source>
        <dbReference type="EMBL" id="AEI38580.1"/>
    </source>
</evidence>
<dbReference type="PATRIC" id="fig|579138.3.peg.1802"/>
<accession>F8ERW7</accession>
<organism evidence="4 5">
    <name type="scientific">Zymomonas mobilis subsp. pomaceae (strain ATCC 29192 / DSM 22645 / JCM 10191 / CCUG 17912 / NBRC 13757 / NCIMB 11200 / NRRL B-4491 / Barker I)</name>
    <dbReference type="NCBI Taxonomy" id="579138"/>
    <lineage>
        <taxon>Bacteria</taxon>
        <taxon>Pseudomonadati</taxon>
        <taxon>Pseudomonadota</taxon>
        <taxon>Alphaproteobacteria</taxon>
        <taxon>Sphingomonadales</taxon>
        <taxon>Zymomonadaceae</taxon>
        <taxon>Zymomonas</taxon>
    </lineage>
</organism>
<dbReference type="AlphaFoldDB" id="F8ERW7"/>
<evidence type="ECO:0000256" key="2">
    <source>
        <dbReference type="ARBA" id="ARBA00007637"/>
    </source>
</evidence>
<dbReference type="EMBL" id="CP002865">
    <property type="protein sequence ID" value="AEI38580.1"/>
    <property type="molecule type" value="Genomic_DNA"/>
</dbReference>
<dbReference type="Proteomes" id="UP000000491">
    <property type="component" value="Chromosome"/>
</dbReference>
<dbReference type="SUPFAM" id="SSF51735">
    <property type="entry name" value="NAD(P)-binding Rossmann-fold domains"/>
    <property type="match status" value="1"/>
</dbReference>
<dbReference type="Gene3D" id="3.40.50.720">
    <property type="entry name" value="NAD(P)-binding Rossmann-like Domain"/>
    <property type="match status" value="1"/>
</dbReference>
<protein>
    <submittedName>
        <fullName evidence="4">NAD-dependent epimerase/dehydratase</fullName>
    </submittedName>
</protein>
<gene>
    <name evidence="4" type="ordered locus">Zymop_1692</name>
</gene>
<dbReference type="STRING" id="579138.Zymop_1692"/>
<dbReference type="eggNOG" id="COG0451">
    <property type="taxonomic scope" value="Bacteria"/>
</dbReference>
<dbReference type="InterPro" id="IPR001509">
    <property type="entry name" value="Epimerase_deHydtase"/>
</dbReference>
<dbReference type="KEGG" id="zmp:Zymop_1692"/>
<reference evidence="4 5" key="1">
    <citation type="journal article" date="2011" name="J. Bacteriol.">
        <title>Genome sequence of the ethanol-producing Zymomonas mobilis subsp. pomaceae lectotype strain ATCC 29192.</title>
        <authorList>
            <person name="Kouvelis V.N."/>
            <person name="Davenport K.W."/>
            <person name="Brettin T.S."/>
            <person name="Bruce D."/>
            <person name="Detter C."/>
            <person name="Han C.S."/>
            <person name="Nolan M."/>
            <person name="Tapia R."/>
            <person name="Damoulaki A."/>
            <person name="Kyrpides N.C."/>
            <person name="Typas M.A."/>
            <person name="Pappas K.M."/>
        </authorList>
    </citation>
    <scope>NUCLEOTIDE SEQUENCE [LARGE SCALE GENOMIC DNA]</scope>
    <source>
        <strain evidence="5">ATCC 29192 / DSM 22645 / JCM 10191 / CCUG 17912 / NBRC 13757 / NCIMB 11200 / NRRL B-4491 / Barker I</strain>
    </source>
</reference>
<name>F8ERW7_ZYMMT</name>
<evidence type="ECO:0000259" key="3">
    <source>
        <dbReference type="Pfam" id="PF01370"/>
    </source>
</evidence>
<proteinExistence type="inferred from homology"/>
<evidence type="ECO:0000313" key="5">
    <source>
        <dbReference type="Proteomes" id="UP000000491"/>
    </source>
</evidence>
<dbReference type="Pfam" id="PF01370">
    <property type="entry name" value="Epimerase"/>
    <property type="match status" value="1"/>
</dbReference>
<dbReference type="PANTHER" id="PTHR43000">
    <property type="entry name" value="DTDP-D-GLUCOSE 4,6-DEHYDRATASE-RELATED"/>
    <property type="match status" value="1"/>
</dbReference>
<evidence type="ECO:0000256" key="1">
    <source>
        <dbReference type="ARBA" id="ARBA00005125"/>
    </source>
</evidence>
<dbReference type="HOGENOM" id="CLU_007383_1_7_5"/>
<dbReference type="RefSeq" id="WP_013934968.1">
    <property type="nucleotide sequence ID" value="NC_015709.1"/>
</dbReference>
<comment type="pathway">
    <text evidence="1">Bacterial outer membrane biogenesis; LPS O-antigen biosynthesis.</text>
</comment>
<dbReference type="Gene3D" id="3.90.25.10">
    <property type="entry name" value="UDP-galactose 4-epimerase, domain 1"/>
    <property type="match status" value="1"/>
</dbReference>
<feature type="domain" description="NAD-dependent epimerase/dehydratase" evidence="3">
    <location>
        <begin position="13"/>
        <end position="232"/>
    </location>
</feature>
<comment type="similarity">
    <text evidence="2">Belongs to the NAD(P)-dependent epimerase/dehydratase family.</text>
</comment>